<protein>
    <submittedName>
        <fullName evidence="2">Invasion associated locus B family protein</fullName>
    </submittedName>
</protein>
<dbReference type="InterPro" id="IPR038696">
    <property type="entry name" value="IalB_sf"/>
</dbReference>
<dbReference type="InterPro" id="IPR010642">
    <property type="entry name" value="Invasion_prot_B"/>
</dbReference>
<dbReference type="Proteomes" id="UP000327108">
    <property type="component" value="Unassembled WGS sequence"/>
</dbReference>
<evidence type="ECO:0000313" key="3">
    <source>
        <dbReference type="Proteomes" id="UP000327108"/>
    </source>
</evidence>
<dbReference type="EMBL" id="VYXQ01000042">
    <property type="protein sequence ID" value="KAA9353275.1"/>
    <property type="molecule type" value="Genomic_DNA"/>
</dbReference>
<evidence type="ECO:0000256" key="1">
    <source>
        <dbReference type="SAM" id="SignalP"/>
    </source>
</evidence>
<accession>A0A5N1JFQ7</accession>
<name>A0A5N1JFQ7_9HYPH</name>
<feature type="chain" id="PRO_5024440788" evidence="1">
    <location>
        <begin position="39"/>
        <end position="199"/>
    </location>
</feature>
<keyword evidence="3" id="KW-1185">Reference proteome</keyword>
<feature type="signal peptide" evidence="1">
    <location>
        <begin position="1"/>
        <end position="38"/>
    </location>
</feature>
<reference evidence="2 3" key="1">
    <citation type="submission" date="2019-09" db="EMBL/GenBank/DDBJ databases">
        <title>Biological control of the noxious weed angled onion (Allium triquetrum) thwarted by endophytic bacteria in Victoria, Australia.</title>
        <authorList>
            <person name="Tehranchian P."/>
            <person name="Adair R.J."/>
            <person name="Van T.H."/>
            <person name="Morrison P.D."/>
            <person name="Williams H."/>
            <person name="Lawrie A.C."/>
        </authorList>
    </citation>
    <scope>NUCLEOTIDE SEQUENCE [LARGE SCALE GENOMIC DNA]</scope>
    <source>
        <strain evidence="2 3">RPTAtOch1</strain>
    </source>
</reference>
<proteinExistence type="predicted"/>
<dbReference type="RefSeq" id="WP_151096088.1">
    <property type="nucleotide sequence ID" value="NZ_VYXQ01000042.1"/>
</dbReference>
<dbReference type="Gene3D" id="2.60.40.1880">
    <property type="entry name" value="Invasion associated locus B (IalB) protein"/>
    <property type="match status" value="1"/>
</dbReference>
<comment type="caution">
    <text evidence="2">The sequence shown here is derived from an EMBL/GenBank/DDBJ whole genome shotgun (WGS) entry which is preliminary data.</text>
</comment>
<sequence>MSQNVLNSMQVKVAQQTLMRLMALTVIAFASITVVASAQNAKGDRPSSLPGGASSLTETFQDWTVSCASLNGETQCVVTQTQTQQQTGQQVLDIRLSPVQQDKTYQGNLALPFGLEFTRGVTMQLDDGQIGKPFSFKTCLPAGCIVPISFDKFTFDALRKGTSLKLAAISIDNQNIPFAVSLKGFGAAFDRASALVAAK</sequence>
<evidence type="ECO:0000313" key="2">
    <source>
        <dbReference type="EMBL" id="KAA9353275.1"/>
    </source>
</evidence>
<organism evidence="2 3">
    <name type="scientific">Ochrobactrum quorumnocens</name>
    <dbReference type="NCBI Taxonomy" id="271865"/>
    <lineage>
        <taxon>Bacteria</taxon>
        <taxon>Pseudomonadati</taxon>
        <taxon>Pseudomonadota</taxon>
        <taxon>Alphaproteobacteria</taxon>
        <taxon>Hyphomicrobiales</taxon>
        <taxon>Brucellaceae</taxon>
        <taxon>Brucella/Ochrobactrum group</taxon>
        <taxon>Ochrobactrum</taxon>
    </lineage>
</organism>
<gene>
    <name evidence="2" type="ORF">F3W84_23325</name>
</gene>
<dbReference type="Pfam" id="PF06776">
    <property type="entry name" value="IalB"/>
    <property type="match status" value="1"/>
</dbReference>
<dbReference type="AlphaFoldDB" id="A0A5N1JFQ7"/>
<keyword evidence="1" id="KW-0732">Signal</keyword>